<dbReference type="Proteomes" id="UP000654918">
    <property type="component" value="Unassembled WGS sequence"/>
</dbReference>
<evidence type="ECO:0000256" key="1">
    <source>
        <dbReference type="SAM" id="MobiDB-lite"/>
    </source>
</evidence>
<proteinExistence type="predicted"/>
<dbReference type="EMBL" id="WIGO01000003">
    <property type="protein sequence ID" value="KAF6841329.1"/>
    <property type="molecule type" value="Genomic_DNA"/>
</dbReference>
<comment type="caution">
    <text evidence="2">The sequence shown here is derived from an EMBL/GenBank/DDBJ whole genome shotgun (WGS) entry which is preliminary data.</text>
</comment>
<evidence type="ECO:0000313" key="2">
    <source>
        <dbReference type="EMBL" id="KAF6841329.1"/>
    </source>
</evidence>
<protein>
    <submittedName>
        <fullName evidence="2">Uncharacterized protein</fullName>
    </submittedName>
</protein>
<dbReference type="AlphaFoldDB" id="A0A8H6NRX4"/>
<sequence length="196" mass="21295">MLQRRPGQPVQQRRDNDERGPPQLAAAAGRDFAFRTPEAKATYAAQHNAELRELELRVNWSRFLGNLSKLFLIINGSRYTSPSLLRPAPSKLPPLSTPMTNNRPTPLRPSPVSCFGPLCWADDQEGGLAGQVSQRGHAERMMQCSAPGPGHALSSALSCLCLATRRQARPGHAAAAAAQSSRVRARISATSPRINR</sequence>
<name>A0A8H6NRX4_9PEZI</name>
<keyword evidence="3" id="KW-1185">Reference proteome</keyword>
<evidence type="ECO:0000313" key="3">
    <source>
        <dbReference type="Proteomes" id="UP000654918"/>
    </source>
</evidence>
<organism evidence="2 3">
    <name type="scientific">Colletotrichum plurivorum</name>
    <dbReference type="NCBI Taxonomy" id="2175906"/>
    <lineage>
        <taxon>Eukaryota</taxon>
        <taxon>Fungi</taxon>
        <taxon>Dikarya</taxon>
        <taxon>Ascomycota</taxon>
        <taxon>Pezizomycotina</taxon>
        <taxon>Sordariomycetes</taxon>
        <taxon>Hypocreomycetidae</taxon>
        <taxon>Glomerellales</taxon>
        <taxon>Glomerellaceae</taxon>
        <taxon>Colletotrichum</taxon>
        <taxon>Colletotrichum orchidearum species complex</taxon>
    </lineage>
</organism>
<reference evidence="2" key="1">
    <citation type="journal article" date="2020" name="Phytopathology">
        <title>Genome Sequence Resources of Colletotrichum truncatum, C. plurivorum, C. musicola, and C. sojae: Four Species Pathogenic to Soybean (Glycine max).</title>
        <authorList>
            <person name="Rogerio F."/>
            <person name="Boufleur T.R."/>
            <person name="Ciampi-Guillardi M."/>
            <person name="Sukno S.A."/>
            <person name="Thon M.R."/>
            <person name="Massola Junior N.S."/>
            <person name="Baroncelli R."/>
        </authorList>
    </citation>
    <scope>NUCLEOTIDE SEQUENCE</scope>
    <source>
        <strain evidence="2">LFN00145</strain>
    </source>
</reference>
<feature type="compositionally biased region" description="Low complexity" evidence="1">
    <location>
        <begin position="173"/>
        <end position="189"/>
    </location>
</feature>
<accession>A0A8H6NRX4</accession>
<feature type="region of interest" description="Disordered" evidence="1">
    <location>
        <begin position="1"/>
        <end position="23"/>
    </location>
</feature>
<gene>
    <name evidence="2" type="ORF">CPLU01_00460</name>
</gene>
<feature type="region of interest" description="Disordered" evidence="1">
    <location>
        <begin position="173"/>
        <end position="196"/>
    </location>
</feature>
<feature type="compositionally biased region" description="Low complexity" evidence="1">
    <location>
        <begin position="1"/>
        <end position="11"/>
    </location>
</feature>